<dbReference type="PANTHER" id="PTHR23081:SF36">
    <property type="entry name" value="RNA POLYMERASE II SUBUNIT A C-TERMINAL DOMAIN PHOSPHATASE"/>
    <property type="match status" value="1"/>
</dbReference>
<reference evidence="10" key="1">
    <citation type="submission" date="2021-03" db="EMBL/GenBank/DDBJ databases">
        <authorList>
            <person name="Tagirdzhanova G."/>
        </authorList>
    </citation>
    <scope>NUCLEOTIDE SEQUENCE</scope>
</reference>
<dbReference type="CDD" id="cd07521">
    <property type="entry name" value="HAD_FCP1-like"/>
    <property type="match status" value="1"/>
</dbReference>
<protein>
    <recommendedName>
        <fullName evidence="6">RNA polymerase II subunit A C-terminal domain phosphatase</fullName>
        <ecNumber evidence="6">3.1.3.16</ecNumber>
    </recommendedName>
</protein>
<dbReference type="SUPFAM" id="SSF56784">
    <property type="entry name" value="HAD-like"/>
    <property type="match status" value="1"/>
</dbReference>
<gene>
    <name evidence="10" type="primary">FCP1</name>
    <name evidence="10" type="ORF">ALECFALPRED_003832</name>
</gene>
<dbReference type="InterPro" id="IPR036412">
    <property type="entry name" value="HAD-like_sf"/>
</dbReference>
<comment type="function">
    <text evidence="6">This promotes the activity of RNA polymerase II.</text>
</comment>
<evidence type="ECO:0000256" key="5">
    <source>
        <dbReference type="ARBA" id="ARBA00048336"/>
    </source>
</evidence>
<evidence type="ECO:0000256" key="2">
    <source>
        <dbReference type="ARBA" id="ARBA00022801"/>
    </source>
</evidence>
<feature type="compositionally biased region" description="Acidic residues" evidence="7">
    <location>
        <begin position="688"/>
        <end position="706"/>
    </location>
</feature>
<dbReference type="CDD" id="cd17729">
    <property type="entry name" value="BRCT_CTDP1"/>
    <property type="match status" value="1"/>
</dbReference>
<feature type="compositionally biased region" description="Polar residues" evidence="7">
    <location>
        <begin position="786"/>
        <end position="795"/>
    </location>
</feature>
<dbReference type="Gene3D" id="3.40.50.10190">
    <property type="entry name" value="BRCT domain"/>
    <property type="match status" value="1"/>
</dbReference>
<dbReference type="PROSITE" id="PS50969">
    <property type="entry name" value="FCP1"/>
    <property type="match status" value="1"/>
</dbReference>
<comment type="subcellular location">
    <subcellularLocation>
        <location evidence="1 6">Nucleus</location>
    </subcellularLocation>
</comment>
<feature type="region of interest" description="Disordered" evidence="7">
    <location>
        <begin position="325"/>
        <end position="384"/>
    </location>
</feature>
<dbReference type="InterPro" id="IPR023214">
    <property type="entry name" value="HAD_sf"/>
</dbReference>
<sequence length="856" mass="93703">MLLRLPASLHYPITVTELLKQPNDNVERCAPLFSYSYETQVTEGDNLGNTWQAKKKYPTRFESSVEGVLINWKIDEGAVISKPNVDIAEIEEPCAHSVQFGGMCVTCGKDMSESSYVTEHLDSTRATINMVHNNVSLTISENEAARADDEAKRRLLASRKLSLVVDLDQTIIQATVDPTVADWQKDEHNPNHDAVKDVRAFLLKDDGPGNRGCWYYIKLRPGLTDFLENVSKIYELHIYTMGTRAYAKNIADIIDPEHRIFGDRILSRDESGSSTAKNLQRLFPVDTKMVVIIDDRGDVWKWSPNLIKVTPYDFFVGIGDINSSFLPKKPGPKPSQKAMAIAAPKPRDDQTEAATEEEPQPKINGNANEETETPSTEESEAPATNNVSALEQLVAMGGSDDPATRQAQTTRQDEALAAQLEDRPLLQKQKQLEAEDAATESTAAKEDGDSGNASPSSDDPGDSDKPKHNLLRDYDRELFQLEESLHKVHTEFYDIYYRQLSAAQGGRLGQLRGGQKRKLPSEKSDLDLVPDIKIVLPSVKSKVLAGVAIVFSGVVPLGVDVGSTDSAILARSFGARIEENVSRSTTHVVAARNRTLKVRKAIKRGKGRIKIVNPQWLTDSINRWSKVDERPYFLDTEGKNGPQEDDDDILSESESPSASESGEETDNSSRLSKPTLTLETKPNHSQVDPDESDVEDIALSELDVDEASPVGGTNEDWSGMNDELAEFLGSDAEDSDGDSVASGDTNGSSALGMRGKKRGRDENDSGGESEDGGAGKVKKKQAVGNGLTSLSQTTLAELDGEENEKNGHDKEAGVEAAENGEKEGEGENEDGDGWSEFEDELERELEKDGSEDHGEG</sequence>
<dbReference type="PROSITE" id="PS50172">
    <property type="entry name" value="BRCT"/>
    <property type="match status" value="1"/>
</dbReference>
<feature type="region of interest" description="Disordered" evidence="7">
    <location>
        <begin position="633"/>
        <end position="856"/>
    </location>
</feature>
<feature type="compositionally biased region" description="Acidic residues" evidence="7">
    <location>
        <begin position="369"/>
        <end position="380"/>
    </location>
</feature>
<dbReference type="SMART" id="SM00292">
    <property type="entry name" value="BRCT"/>
    <property type="match status" value="1"/>
</dbReference>
<dbReference type="Pfam" id="PF00533">
    <property type="entry name" value="BRCT"/>
    <property type="match status" value="1"/>
</dbReference>
<feature type="compositionally biased region" description="Acidic residues" evidence="7">
    <location>
        <begin position="826"/>
        <end position="843"/>
    </location>
</feature>
<evidence type="ECO:0000259" key="9">
    <source>
        <dbReference type="PROSITE" id="PS50969"/>
    </source>
</evidence>
<comment type="catalytic activity">
    <reaction evidence="5 6">
        <text>O-phospho-L-threonyl-[protein] + H2O = L-threonyl-[protein] + phosphate</text>
        <dbReference type="Rhea" id="RHEA:47004"/>
        <dbReference type="Rhea" id="RHEA-COMP:11060"/>
        <dbReference type="Rhea" id="RHEA-COMP:11605"/>
        <dbReference type="ChEBI" id="CHEBI:15377"/>
        <dbReference type="ChEBI" id="CHEBI:30013"/>
        <dbReference type="ChEBI" id="CHEBI:43474"/>
        <dbReference type="ChEBI" id="CHEBI:61977"/>
        <dbReference type="EC" id="3.1.3.16"/>
    </reaction>
</comment>
<dbReference type="GO" id="GO:0008420">
    <property type="term" value="F:RNA polymerase II CTD heptapeptide repeat phosphatase activity"/>
    <property type="evidence" value="ECO:0007669"/>
    <property type="project" value="UniProtKB-UniRule"/>
</dbReference>
<dbReference type="InterPro" id="IPR001357">
    <property type="entry name" value="BRCT_dom"/>
</dbReference>
<feature type="domain" description="FCP1 homology" evidence="9">
    <location>
        <begin position="156"/>
        <end position="332"/>
    </location>
</feature>
<dbReference type="Gene3D" id="3.40.50.1000">
    <property type="entry name" value="HAD superfamily/HAD-like"/>
    <property type="match status" value="1"/>
</dbReference>
<dbReference type="SMART" id="SM00577">
    <property type="entry name" value="CPDc"/>
    <property type="match status" value="1"/>
</dbReference>
<evidence type="ECO:0000256" key="1">
    <source>
        <dbReference type="ARBA" id="ARBA00004123"/>
    </source>
</evidence>
<evidence type="ECO:0000256" key="7">
    <source>
        <dbReference type="SAM" id="MobiDB-lite"/>
    </source>
</evidence>
<dbReference type="InterPro" id="IPR039189">
    <property type="entry name" value="Fcp1"/>
</dbReference>
<evidence type="ECO:0000256" key="4">
    <source>
        <dbReference type="ARBA" id="ARBA00047761"/>
    </source>
</evidence>
<accession>A0A8H3IQJ9</accession>
<comment type="catalytic activity">
    <reaction evidence="4 6">
        <text>O-phospho-L-seryl-[protein] + H2O = L-seryl-[protein] + phosphate</text>
        <dbReference type="Rhea" id="RHEA:20629"/>
        <dbReference type="Rhea" id="RHEA-COMP:9863"/>
        <dbReference type="Rhea" id="RHEA-COMP:11604"/>
        <dbReference type="ChEBI" id="CHEBI:15377"/>
        <dbReference type="ChEBI" id="CHEBI:29999"/>
        <dbReference type="ChEBI" id="CHEBI:43474"/>
        <dbReference type="ChEBI" id="CHEBI:83421"/>
        <dbReference type="EC" id="3.1.3.16"/>
    </reaction>
</comment>
<dbReference type="InterPro" id="IPR036420">
    <property type="entry name" value="BRCT_dom_sf"/>
</dbReference>
<dbReference type="GO" id="GO:0005634">
    <property type="term" value="C:nucleus"/>
    <property type="evidence" value="ECO:0007669"/>
    <property type="project" value="UniProtKB-SubCell"/>
</dbReference>
<organism evidence="10 11">
    <name type="scientific">Alectoria fallacina</name>
    <dbReference type="NCBI Taxonomy" id="1903189"/>
    <lineage>
        <taxon>Eukaryota</taxon>
        <taxon>Fungi</taxon>
        <taxon>Dikarya</taxon>
        <taxon>Ascomycota</taxon>
        <taxon>Pezizomycotina</taxon>
        <taxon>Lecanoromycetes</taxon>
        <taxon>OSLEUM clade</taxon>
        <taxon>Lecanoromycetidae</taxon>
        <taxon>Lecanorales</taxon>
        <taxon>Lecanorineae</taxon>
        <taxon>Parmeliaceae</taxon>
        <taxon>Alectoria</taxon>
    </lineage>
</organism>
<evidence type="ECO:0000256" key="6">
    <source>
        <dbReference type="RuleBase" id="RU366066"/>
    </source>
</evidence>
<dbReference type="Proteomes" id="UP000664203">
    <property type="component" value="Unassembled WGS sequence"/>
</dbReference>
<dbReference type="EMBL" id="CAJPDR010000237">
    <property type="protein sequence ID" value="CAF9927788.1"/>
    <property type="molecule type" value="Genomic_DNA"/>
</dbReference>
<feature type="compositionally biased region" description="Basic and acidic residues" evidence="7">
    <location>
        <begin position="803"/>
        <end position="825"/>
    </location>
</feature>
<evidence type="ECO:0000259" key="8">
    <source>
        <dbReference type="PROSITE" id="PS50172"/>
    </source>
</evidence>
<name>A0A8H3IQJ9_9LECA</name>
<dbReference type="AlphaFoldDB" id="A0A8H3IQJ9"/>
<feature type="compositionally biased region" description="Basic and acidic residues" evidence="7">
    <location>
        <begin position="844"/>
        <end position="856"/>
    </location>
</feature>
<evidence type="ECO:0000313" key="10">
    <source>
        <dbReference type="EMBL" id="CAF9927788.1"/>
    </source>
</evidence>
<dbReference type="EC" id="3.1.3.16" evidence="6"/>
<keyword evidence="3 6" id="KW-0539">Nucleus</keyword>
<keyword evidence="11" id="KW-1185">Reference proteome</keyword>
<evidence type="ECO:0000313" key="11">
    <source>
        <dbReference type="Proteomes" id="UP000664203"/>
    </source>
</evidence>
<evidence type="ECO:0000256" key="3">
    <source>
        <dbReference type="ARBA" id="ARBA00023242"/>
    </source>
</evidence>
<dbReference type="OrthoDB" id="10249888at2759"/>
<dbReference type="NCBIfam" id="TIGR02250">
    <property type="entry name" value="FCP1_euk"/>
    <property type="match status" value="1"/>
</dbReference>
<dbReference type="InterPro" id="IPR011947">
    <property type="entry name" value="FCP1_euk"/>
</dbReference>
<dbReference type="PANTHER" id="PTHR23081">
    <property type="entry name" value="RNA POLYMERASE II CTD PHOSPHATASE"/>
    <property type="match status" value="1"/>
</dbReference>
<feature type="compositionally biased region" description="Polar residues" evidence="7">
    <location>
        <begin position="668"/>
        <end position="686"/>
    </location>
</feature>
<feature type="domain" description="BRCT" evidence="8">
    <location>
        <begin position="539"/>
        <end position="634"/>
    </location>
</feature>
<feature type="region of interest" description="Disordered" evidence="7">
    <location>
        <begin position="430"/>
        <end position="469"/>
    </location>
</feature>
<dbReference type="FunFam" id="3.40.50.1000:FF:000142">
    <property type="entry name" value="Similar to FCP1-like phosphatase"/>
    <property type="match status" value="1"/>
</dbReference>
<dbReference type="Pfam" id="PF03031">
    <property type="entry name" value="NIF"/>
    <property type="match status" value="1"/>
</dbReference>
<keyword evidence="2 6" id="KW-0378">Hydrolase</keyword>
<dbReference type="InterPro" id="IPR004274">
    <property type="entry name" value="FCP1_dom"/>
</dbReference>
<proteinExistence type="predicted"/>
<comment type="caution">
    <text evidence="10">The sequence shown here is derived from an EMBL/GenBank/DDBJ whole genome shotgun (WGS) entry which is preliminary data.</text>
</comment>
<dbReference type="SUPFAM" id="SSF52113">
    <property type="entry name" value="BRCT domain"/>
    <property type="match status" value="1"/>
</dbReference>